<sequence>MAFDKPPLSVDAQIDLLAARGMHIPDRARARHYLTHVNYYRLRAYWLPFECPPSDGDAHAFVPGTNFETVLATYVFDRELRLLLLDAIERIEISLRTTFAQHLASTYGPFAHDNLALFRDSADWHKSQDELRKEYGRSRETFAKHYRQRYPELVTPPVWVACELMTLGHLSRWLKNLAKPDDRQRIADHYGLDERVLLSFAHHLTVVRNHCAHHGRVWNRRFALRFTLPAKKPRHIASAFNPSEPQLIYNTLTMLAYLLDLLSPAHTWRREIHALLAAHPEIDPAAMGFPAHWRETNLWRVVA</sequence>
<dbReference type="GO" id="GO:0006508">
    <property type="term" value="P:proteolysis"/>
    <property type="evidence" value="ECO:0007669"/>
    <property type="project" value="UniProtKB-KW"/>
</dbReference>
<dbReference type="Proteomes" id="UP000318422">
    <property type="component" value="Unassembled WGS sequence"/>
</dbReference>
<keyword evidence="2" id="KW-1185">Reference proteome</keyword>
<dbReference type="GO" id="GO:0008233">
    <property type="term" value="F:peptidase activity"/>
    <property type="evidence" value="ECO:0007669"/>
    <property type="project" value="UniProtKB-KW"/>
</dbReference>
<gene>
    <name evidence="1" type="ORF">ZRA01_38310</name>
</gene>
<organism evidence="1 2">
    <name type="scientific">Zoogloea ramigera</name>
    <dbReference type="NCBI Taxonomy" id="350"/>
    <lineage>
        <taxon>Bacteria</taxon>
        <taxon>Pseudomonadati</taxon>
        <taxon>Pseudomonadota</taxon>
        <taxon>Betaproteobacteria</taxon>
        <taxon>Rhodocyclales</taxon>
        <taxon>Zoogloeaceae</taxon>
        <taxon>Zoogloea</taxon>
    </lineage>
</organism>
<dbReference type="InterPro" id="IPR011664">
    <property type="entry name" value="Abi_system_AbiD/AbiF-like"/>
</dbReference>
<protein>
    <submittedName>
        <fullName evidence="1">CAAX amino protease</fullName>
    </submittedName>
</protein>
<keyword evidence="1" id="KW-0378">Hydrolase</keyword>
<keyword evidence="1" id="KW-0645">Protease</keyword>
<dbReference type="OrthoDB" id="5363652at2"/>
<dbReference type="Pfam" id="PF07751">
    <property type="entry name" value="Abi_2"/>
    <property type="match status" value="1"/>
</dbReference>
<dbReference type="AlphaFoldDB" id="A0A4Y4CXU2"/>
<accession>A0A4Y4CXU2</accession>
<evidence type="ECO:0000313" key="1">
    <source>
        <dbReference type="EMBL" id="GEC97758.1"/>
    </source>
</evidence>
<dbReference type="RefSeq" id="WP_141355072.1">
    <property type="nucleotide sequence ID" value="NZ_BJNV01000122.1"/>
</dbReference>
<dbReference type="EMBL" id="BJNV01000122">
    <property type="protein sequence ID" value="GEC97758.1"/>
    <property type="molecule type" value="Genomic_DNA"/>
</dbReference>
<reference evidence="1 2" key="1">
    <citation type="submission" date="2019-06" db="EMBL/GenBank/DDBJ databases">
        <title>Whole genome shotgun sequence of Zoogloea ramigera NBRC 15342.</title>
        <authorList>
            <person name="Hosoyama A."/>
            <person name="Uohara A."/>
            <person name="Ohji S."/>
            <person name="Ichikawa N."/>
        </authorList>
    </citation>
    <scope>NUCLEOTIDE SEQUENCE [LARGE SCALE GENOMIC DNA]</scope>
    <source>
        <strain evidence="1 2">NBRC 15342</strain>
    </source>
</reference>
<comment type="caution">
    <text evidence="1">The sequence shown here is derived from an EMBL/GenBank/DDBJ whole genome shotgun (WGS) entry which is preliminary data.</text>
</comment>
<proteinExistence type="predicted"/>
<name>A0A4Y4CXU2_ZOORA</name>
<evidence type="ECO:0000313" key="2">
    <source>
        <dbReference type="Proteomes" id="UP000318422"/>
    </source>
</evidence>